<dbReference type="GO" id="GO:0005506">
    <property type="term" value="F:iron ion binding"/>
    <property type="evidence" value="ECO:0007669"/>
    <property type="project" value="InterPro"/>
</dbReference>
<evidence type="ECO:0000256" key="10">
    <source>
        <dbReference type="ARBA" id="ARBA00023002"/>
    </source>
</evidence>
<dbReference type="Pfam" id="PF06397">
    <property type="entry name" value="Desulfoferrod_N"/>
    <property type="match status" value="1"/>
</dbReference>
<feature type="binding site" evidence="15">
    <location>
        <position position="116"/>
    </location>
    <ligand>
        <name>Fe cation</name>
        <dbReference type="ChEBI" id="CHEBI:24875"/>
        <label>2</label>
        <note>catalytic</note>
    </ligand>
</feature>
<evidence type="ECO:0000256" key="11">
    <source>
        <dbReference type="ARBA" id="ARBA00023004"/>
    </source>
</evidence>
<dbReference type="EC" id="1.15.1.2" evidence="4"/>
<dbReference type="NCBIfam" id="TIGR00332">
    <property type="entry name" value="neela_ferrous"/>
    <property type="match status" value="1"/>
</dbReference>
<dbReference type="SUPFAM" id="SSF49367">
    <property type="entry name" value="Superoxide reductase-like"/>
    <property type="match status" value="1"/>
</dbReference>
<feature type="domain" description="Desulfoferrodoxin N-terminal" evidence="17">
    <location>
        <begin position="2"/>
        <end position="36"/>
    </location>
</feature>
<dbReference type="CDD" id="cd00974">
    <property type="entry name" value="DSRD"/>
    <property type="match status" value="1"/>
</dbReference>
<keyword evidence="8 15" id="KW-0479">Metal-binding</keyword>
<organism evidence="18">
    <name type="scientific">Desulfacinum infernum</name>
    <dbReference type="NCBI Taxonomy" id="35837"/>
    <lineage>
        <taxon>Bacteria</taxon>
        <taxon>Pseudomonadati</taxon>
        <taxon>Thermodesulfobacteriota</taxon>
        <taxon>Syntrophobacteria</taxon>
        <taxon>Syntrophobacterales</taxon>
        <taxon>Syntrophobacteraceae</taxon>
        <taxon>Desulfacinum</taxon>
    </lineage>
</organism>
<comment type="catalytic activity">
    <reaction evidence="14">
        <text>reduced [rubredoxin] + superoxide + 2 H(+) = oxidized [rubredoxin] + H2O2</text>
        <dbReference type="Rhea" id="RHEA:21324"/>
        <dbReference type="Rhea" id="RHEA-COMP:10302"/>
        <dbReference type="Rhea" id="RHEA-COMP:10303"/>
        <dbReference type="ChEBI" id="CHEBI:15378"/>
        <dbReference type="ChEBI" id="CHEBI:16240"/>
        <dbReference type="ChEBI" id="CHEBI:18421"/>
        <dbReference type="ChEBI" id="CHEBI:29033"/>
        <dbReference type="ChEBI" id="CHEBI:29034"/>
        <dbReference type="EC" id="1.15.1.2"/>
    </reaction>
</comment>
<feature type="binding site" evidence="15">
    <location>
        <position position="10"/>
    </location>
    <ligand>
        <name>Fe cation</name>
        <dbReference type="ChEBI" id="CHEBI:24875"/>
        <label>1</label>
    </ligand>
</feature>
<reference evidence="18" key="1">
    <citation type="journal article" date="2020" name="mSystems">
        <title>Genome- and Community-Level Interaction Insights into Carbon Utilization and Element Cycling Functions of Hydrothermarchaeota in Hydrothermal Sediment.</title>
        <authorList>
            <person name="Zhou Z."/>
            <person name="Liu Y."/>
            <person name="Xu W."/>
            <person name="Pan J."/>
            <person name="Luo Z.H."/>
            <person name="Li M."/>
        </authorList>
    </citation>
    <scope>NUCLEOTIDE SEQUENCE [LARGE SCALE GENOMIC DNA]</scope>
    <source>
        <strain evidence="18">SpSt-456</strain>
    </source>
</reference>
<evidence type="ECO:0000256" key="3">
    <source>
        <dbReference type="ARBA" id="ARBA00011738"/>
    </source>
</evidence>
<feature type="binding site" evidence="15">
    <location>
        <position position="30"/>
    </location>
    <ligand>
        <name>Fe cation</name>
        <dbReference type="ChEBI" id="CHEBI:24875"/>
        <label>1</label>
    </ligand>
</feature>
<dbReference type="Gene3D" id="2.20.28.100">
    <property type="entry name" value="Desulphoferrodoxin, N-terminal domain"/>
    <property type="match status" value="1"/>
</dbReference>
<dbReference type="AlphaFoldDB" id="A0A832EEG5"/>
<evidence type="ECO:0000313" key="18">
    <source>
        <dbReference type="EMBL" id="HFK98391.1"/>
    </source>
</evidence>
<evidence type="ECO:0000256" key="8">
    <source>
        <dbReference type="ARBA" id="ARBA00022723"/>
    </source>
</evidence>
<gene>
    <name evidence="18" type="ORF">ENS06_13850</name>
</gene>
<feature type="domain" description="Desulfoferrodoxin ferrous iron-binding" evidence="16">
    <location>
        <begin position="43"/>
        <end position="123"/>
    </location>
</feature>
<sequence>MAERREVYKCDLCGNIVEVLWGGKGELVCCGQPMKLQKEGVVDAAKEKHVPVVEKTADGYKVKVGSVAHPMEEKHYIQWIELVADGISYFRFLNPGEAPEATFCVTAENVYAREYCNLHGLWKG</sequence>
<evidence type="ECO:0000256" key="15">
    <source>
        <dbReference type="PIRSR" id="PIRSR604793-1"/>
    </source>
</evidence>
<feature type="binding site" evidence="15">
    <location>
        <position position="29"/>
    </location>
    <ligand>
        <name>Fe cation</name>
        <dbReference type="ChEBI" id="CHEBI:24875"/>
        <label>1</label>
    </ligand>
</feature>
<keyword evidence="10" id="KW-0560">Oxidoreductase</keyword>
<keyword evidence="9" id="KW-0249">Electron transport</keyword>
<keyword evidence="11 15" id="KW-0408">Iron</keyword>
<evidence type="ECO:0000259" key="16">
    <source>
        <dbReference type="Pfam" id="PF01880"/>
    </source>
</evidence>
<proteinExistence type="inferred from homology"/>
<comment type="similarity">
    <text evidence="2">Belongs to the desulfoferrodoxin family.</text>
</comment>
<comment type="subunit">
    <text evidence="3">Homodimer.</text>
</comment>
<evidence type="ECO:0000259" key="17">
    <source>
        <dbReference type="Pfam" id="PF06397"/>
    </source>
</evidence>
<comment type="caution">
    <text evidence="18">The sequence shown here is derived from an EMBL/GenBank/DDBJ whole genome shotgun (WGS) entry which is preliminary data.</text>
</comment>
<dbReference type="InterPro" id="IPR038094">
    <property type="entry name" value="Desulfoferrodoxin_N_sf"/>
</dbReference>
<feature type="binding site" evidence="15">
    <location>
        <position position="13"/>
    </location>
    <ligand>
        <name>Fe cation</name>
        <dbReference type="ChEBI" id="CHEBI:24875"/>
        <label>1</label>
    </ligand>
</feature>
<evidence type="ECO:0000256" key="5">
    <source>
        <dbReference type="ARBA" id="ARBA00014839"/>
    </source>
</evidence>
<feature type="binding site" evidence="15">
    <location>
        <position position="75"/>
    </location>
    <ligand>
        <name>Fe cation</name>
        <dbReference type="ChEBI" id="CHEBI:24875"/>
        <label>2</label>
        <note>catalytic</note>
    </ligand>
</feature>
<comment type="cofactor">
    <cofactor evidence="15">
        <name>Fe(2+)</name>
        <dbReference type="ChEBI" id="CHEBI:29033"/>
    </cofactor>
    <text evidence="15">Binds 1 Fe(2+) ion per subunit. The iron ion 2 is coordinated via four histidines and one cysteine residue.</text>
</comment>
<keyword evidence="7" id="KW-0216">Detoxification</keyword>
<dbReference type="PANTHER" id="PTHR36541:SF1">
    <property type="entry name" value="SUPEROXIDE REDUCTASE-RELATED"/>
    <property type="match status" value="1"/>
</dbReference>
<feature type="binding site" evidence="15">
    <location>
        <position position="69"/>
    </location>
    <ligand>
        <name>Fe cation</name>
        <dbReference type="ChEBI" id="CHEBI:24875"/>
        <label>2</label>
        <note>catalytic</note>
    </ligand>
</feature>
<dbReference type="InterPro" id="IPR051233">
    <property type="entry name" value="Desulfoferrodoxin_SOR"/>
</dbReference>
<dbReference type="GO" id="GO:0050605">
    <property type="term" value="F:superoxide reductase activity"/>
    <property type="evidence" value="ECO:0007669"/>
    <property type="project" value="UniProtKB-EC"/>
</dbReference>
<comment type="cofactor">
    <cofactor evidence="15">
        <name>Fe(3+)</name>
        <dbReference type="ChEBI" id="CHEBI:29034"/>
    </cofactor>
    <text evidence="15">Binds 1 Fe(3+) ion per subunit. The iron ion 1 is coordinated via 4 cysteine residues.</text>
</comment>
<feature type="binding site" evidence="15">
    <location>
        <position position="49"/>
    </location>
    <ligand>
        <name>Fe cation</name>
        <dbReference type="ChEBI" id="CHEBI:24875"/>
        <label>2</label>
        <note>catalytic</note>
    </ligand>
</feature>
<name>A0A832EEG5_9BACT</name>
<evidence type="ECO:0000256" key="12">
    <source>
        <dbReference type="ARBA" id="ARBA00024690"/>
    </source>
</evidence>
<evidence type="ECO:0000256" key="14">
    <source>
        <dbReference type="ARBA" id="ARBA00047448"/>
    </source>
</evidence>
<accession>A0A832EEG5</accession>
<dbReference type="InterPro" id="IPR004793">
    <property type="entry name" value="Desulfoferrodoxin_rbo"/>
</dbReference>
<feature type="binding site" evidence="15">
    <location>
        <position position="119"/>
    </location>
    <ligand>
        <name>Fe cation</name>
        <dbReference type="ChEBI" id="CHEBI:24875"/>
        <label>2</label>
        <note>catalytic</note>
    </ligand>
</feature>
<dbReference type="NCBIfam" id="TIGR00319">
    <property type="entry name" value="desulf_FeS4"/>
    <property type="match status" value="1"/>
</dbReference>
<evidence type="ECO:0000256" key="6">
    <source>
        <dbReference type="ARBA" id="ARBA00022448"/>
    </source>
</evidence>
<evidence type="ECO:0000256" key="4">
    <source>
        <dbReference type="ARBA" id="ARBA00012679"/>
    </source>
</evidence>
<dbReference type="EMBL" id="DSTK01000039">
    <property type="protein sequence ID" value="HFK98391.1"/>
    <property type="molecule type" value="Genomic_DNA"/>
</dbReference>
<dbReference type="SUPFAM" id="SSF57802">
    <property type="entry name" value="Rubredoxin-like"/>
    <property type="match status" value="1"/>
</dbReference>
<dbReference type="CDD" id="cd03171">
    <property type="entry name" value="SORL_Dfx_classI"/>
    <property type="match status" value="1"/>
</dbReference>
<comment type="function">
    <text evidence="12">Catalyzes the one-electron reduction of superoxide anion radical to hydrogen peroxide at a nonheme ferrous iron center. Plays a fundamental role in case of oxidative stress via its superoxide detoxification activity.</text>
</comment>
<evidence type="ECO:0000256" key="7">
    <source>
        <dbReference type="ARBA" id="ARBA00022575"/>
    </source>
</evidence>
<dbReference type="Pfam" id="PF01880">
    <property type="entry name" value="Desulfoferrodox"/>
    <property type="match status" value="1"/>
</dbReference>
<dbReference type="PANTHER" id="PTHR36541">
    <property type="entry name" value="SUPEROXIDE REDUCTASE-RELATED"/>
    <property type="match status" value="1"/>
</dbReference>
<dbReference type="InterPro" id="IPR004462">
    <property type="entry name" value="Desulfoferrodoxin_N"/>
</dbReference>
<comment type="cofactor">
    <cofactor evidence="1">
        <name>Cu(2+)</name>
        <dbReference type="ChEBI" id="CHEBI:29036"/>
    </cofactor>
</comment>
<evidence type="ECO:0000256" key="2">
    <source>
        <dbReference type="ARBA" id="ARBA00005941"/>
    </source>
</evidence>
<evidence type="ECO:0000256" key="1">
    <source>
        <dbReference type="ARBA" id="ARBA00001973"/>
    </source>
</evidence>
<keyword evidence="6" id="KW-0813">Transport</keyword>
<dbReference type="GO" id="GO:0019430">
    <property type="term" value="P:removal of superoxide radicals"/>
    <property type="evidence" value="ECO:0007669"/>
    <property type="project" value="InterPro"/>
</dbReference>
<dbReference type="NCBIfam" id="TIGR00320">
    <property type="entry name" value="dfx_rbo"/>
    <property type="match status" value="1"/>
</dbReference>
<protein>
    <recommendedName>
        <fullName evidence="5">Desulfoferrodoxin</fullName>
        <ecNumber evidence="4">1.15.1.2</ecNumber>
    </recommendedName>
    <alternativeName>
        <fullName evidence="13">Superoxide reductase</fullName>
    </alternativeName>
</protein>
<evidence type="ECO:0000256" key="13">
    <source>
        <dbReference type="ARBA" id="ARBA00031398"/>
    </source>
</evidence>
<dbReference type="Gene3D" id="2.60.40.730">
    <property type="entry name" value="SOR catalytic domain"/>
    <property type="match status" value="1"/>
</dbReference>
<dbReference type="InterPro" id="IPR002742">
    <property type="entry name" value="Desulfoferrodoxin_Fe-bd_dom"/>
</dbReference>
<dbReference type="InterPro" id="IPR036073">
    <property type="entry name" value="Desulfoferrodoxin_Fe-bd_dom_sf"/>
</dbReference>
<evidence type="ECO:0000256" key="9">
    <source>
        <dbReference type="ARBA" id="ARBA00022982"/>
    </source>
</evidence>